<comment type="caution">
    <text evidence="1">The sequence shown here is derived from an EMBL/GenBank/DDBJ whole genome shotgun (WGS) entry which is preliminary data.</text>
</comment>
<dbReference type="EMBL" id="SMAG01000001">
    <property type="protein sequence ID" value="TCS96769.1"/>
    <property type="molecule type" value="Genomic_DNA"/>
</dbReference>
<dbReference type="OrthoDB" id="2617348at2"/>
<protein>
    <submittedName>
        <fullName evidence="1">Uncharacterized protein</fullName>
    </submittedName>
</protein>
<keyword evidence="2" id="KW-1185">Reference proteome</keyword>
<organism evidence="1 2">
    <name type="scientific">Hazenella coriacea</name>
    <dbReference type="NCBI Taxonomy" id="1179467"/>
    <lineage>
        <taxon>Bacteria</taxon>
        <taxon>Bacillati</taxon>
        <taxon>Bacillota</taxon>
        <taxon>Bacilli</taxon>
        <taxon>Bacillales</taxon>
        <taxon>Thermoactinomycetaceae</taxon>
        <taxon>Hazenella</taxon>
    </lineage>
</organism>
<sequence>MIMLENLGSYRKGRLWVKNMPRINYTVIDQIYSTLPVEKGLVLSPCNLALETLFSPRQVSNYAFLGVNFTPNDGEIIEITINTSLDEGRILEDHIAFQSDEVYMGIPYEYGEAILSSVQETLLDIQTFSGGKLNFHMGAYGQVGTSQRSFSKTTEIMIRLLTINPYIADEKQLEEMILESL</sequence>
<accession>A0A4R3LAJ6</accession>
<name>A0A4R3LAJ6_9BACL</name>
<dbReference type="Proteomes" id="UP000294937">
    <property type="component" value="Unassembled WGS sequence"/>
</dbReference>
<gene>
    <name evidence="1" type="ORF">EDD58_101410</name>
</gene>
<dbReference type="AlphaFoldDB" id="A0A4R3LAJ6"/>
<evidence type="ECO:0000313" key="2">
    <source>
        <dbReference type="Proteomes" id="UP000294937"/>
    </source>
</evidence>
<evidence type="ECO:0000313" key="1">
    <source>
        <dbReference type="EMBL" id="TCS96769.1"/>
    </source>
</evidence>
<dbReference type="RefSeq" id="WP_131923153.1">
    <property type="nucleotide sequence ID" value="NZ_SMAG01000001.1"/>
</dbReference>
<reference evidence="1 2" key="1">
    <citation type="submission" date="2019-03" db="EMBL/GenBank/DDBJ databases">
        <title>Genomic Encyclopedia of Type Strains, Phase IV (KMG-IV): sequencing the most valuable type-strain genomes for metagenomic binning, comparative biology and taxonomic classification.</title>
        <authorList>
            <person name="Goeker M."/>
        </authorList>
    </citation>
    <scope>NUCLEOTIDE SEQUENCE [LARGE SCALE GENOMIC DNA]</scope>
    <source>
        <strain evidence="1 2">DSM 45707</strain>
    </source>
</reference>
<proteinExistence type="predicted"/>